<protein>
    <recommendedName>
        <fullName evidence="2">Fungal lipase-type domain-containing protein</fullName>
    </recommendedName>
</protein>
<evidence type="ECO:0000313" key="4">
    <source>
        <dbReference type="Proteomes" id="UP001303046"/>
    </source>
</evidence>
<keyword evidence="1" id="KW-0732">Signal</keyword>
<sequence length="212" mass="23925">MIVLLGLMVIAICSCKGTNYTDEFARKYMFVLSAAAYSDSPSQCVEKIKNSTSNWTYGGKVSKYFYEAFLNLWNGGMKEDFENLTKIHNGYEVTGHSLGGALATLAASMVAGNYNGTTVKLLTFGQPRVGDENFAKKHDEMVKFSYRVIYWSDIVPTVPCYYAQRYRHQGTEVFYAEMNSTDKHTVCDNRFKEERIFGSAVDSCIIVPFDIM</sequence>
<evidence type="ECO:0000313" key="3">
    <source>
        <dbReference type="EMBL" id="KAK6740402.1"/>
    </source>
</evidence>
<dbReference type="Gene3D" id="3.40.50.1820">
    <property type="entry name" value="alpha/beta hydrolase"/>
    <property type="match status" value="1"/>
</dbReference>
<feature type="signal peptide" evidence="1">
    <location>
        <begin position="1"/>
        <end position="17"/>
    </location>
</feature>
<dbReference type="InterPro" id="IPR002921">
    <property type="entry name" value="Fungal_lipase-type"/>
</dbReference>
<gene>
    <name evidence="3" type="primary">Necator_chrIII.g9468</name>
    <name evidence="3" type="ORF">RB195_008703</name>
</gene>
<accession>A0ABR1CPX8</accession>
<comment type="caution">
    <text evidence="3">The sequence shown here is derived from an EMBL/GenBank/DDBJ whole genome shotgun (WGS) entry which is preliminary data.</text>
</comment>
<dbReference type="SUPFAM" id="SSF53474">
    <property type="entry name" value="alpha/beta-Hydrolases"/>
    <property type="match status" value="1"/>
</dbReference>
<dbReference type="InterPro" id="IPR029058">
    <property type="entry name" value="AB_hydrolase_fold"/>
</dbReference>
<dbReference type="PANTHER" id="PTHR45908">
    <property type="entry name" value="PROTEIN CBG11750-RELATED"/>
    <property type="match status" value="1"/>
</dbReference>
<dbReference type="Pfam" id="PF01764">
    <property type="entry name" value="Lipase_3"/>
    <property type="match status" value="1"/>
</dbReference>
<organism evidence="3 4">
    <name type="scientific">Necator americanus</name>
    <name type="common">Human hookworm</name>
    <dbReference type="NCBI Taxonomy" id="51031"/>
    <lineage>
        <taxon>Eukaryota</taxon>
        <taxon>Metazoa</taxon>
        <taxon>Ecdysozoa</taxon>
        <taxon>Nematoda</taxon>
        <taxon>Chromadorea</taxon>
        <taxon>Rhabditida</taxon>
        <taxon>Rhabditina</taxon>
        <taxon>Rhabditomorpha</taxon>
        <taxon>Strongyloidea</taxon>
        <taxon>Ancylostomatidae</taxon>
        <taxon>Bunostominae</taxon>
        <taxon>Necator</taxon>
    </lineage>
</organism>
<keyword evidence="4" id="KW-1185">Reference proteome</keyword>
<name>A0ABR1CPX8_NECAM</name>
<evidence type="ECO:0000259" key="2">
    <source>
        <dbReference type="Pfam" id="PF01764"/>
    </source>
</evidence>
<dbReference type="Proteomes" id="UP001303046">
    <property type="component" value="Unassembled WGS sequence"/>
</dbReference>
<dbReference type="EMBL" id="JAVFWL010000003">
    <property type="protein sequence ID" value="KAK6740402.1"/>
    <property type="molecule type" value="Genomic_DNA"/>
</dbReference>
<reference evidence="3 4" key="1">
    <citation type="submission" date="2023-08" db="EMBL/GenBank/DDBJ databases">
        <title>A Necator americanus chromosomal reference genome.</title>
        <authorList>
            <person name="Ilik V."/>
            <person name="Petrzelkova K.J."/>
            <person name="Pardy F."/>
            <person name="Fuh T."/>
            <person name="Niatou-Singa F.S."/>
            <person name="Gouil Q."/>
            <person name="Baker L."/>
            <person name="Ritchie M.E."/>
            <person name="Jex A.R."/>
            <person name="Gazzola D."/>
            <person name="Li H."/>
            <person name="Toshio Fujiwara R."/>
            <person name="Zhan B."/>
            <person name="Aroian R.V."/>
            <person name="Pafco B."/>
            <person name="Schwarz E.M."/>
        </authorList>
    </citation>
    <scope>NUCLEOTIDE SEQUENCE [LARGE SCALE GENOMIC DNA]</scope>
    <source>
        <strain evidence="3 4">Aroian</strain>
        <tissue evidence="3">Whole animal</tissue>
    </source>
</reference>
<feature type="chain" id="PRO_5047089080" description="Fungal lipase-type domain-containing protein" evidence="1">
    <location>
        <begin position="18"/>
        <end position="212"/>
    </location>
</feature>
<proteinExistence type="predicted"/>
<feature type="domain" description="Fungal lipase-type" evidence="2">
    <location>
        <begin position="43"/>
        <end position="160"/>
    </location>
</feature>
<evidence type="ECO:0000256" key="1">
    <source>
        <dbReference type="SAM" id="SignalP"/>
    </source>
</evidence>
<dbReference type="CDD" id="cd00519">
    <property type="entry name" value="Lipase_3"/>
    <property type="match status" value="1"/>
</dbReference>